<organism evidence="2 3">
    <name type="scientific">Methylomarinum roseum</name>
    <dbReference type="NCBI Taxonomy" id="3067653"/>
    <lineage>
        <taxon>Bacteria</taxon>
        <taxon>Pseudomonadati</taxon>
        <taxon>Pseudomonadota</taxon>
        <taxon>Gammaproteobacteria</taxon>
        <taxon>Methylococcales</taxon>
        <taxon>Methylococcaceae</taxon>
        <taxon>Methylomarinum</taxon>
    </lineage>
</organism>
<dbReference type="EMBL" id="CP157743">
    <property type="protein sequence ID" value="XBS19652.1"/>
    <property type="molecule type" value="Genomic_DNA"/>
</dbReference>
<dbReference type="Proteomes" id="UP001225378">
    <property type="component" value="Chromosome"/>
</dbReference>
<dbReference type="RefSeq" id="WP_305907608.1">
    <property type="nucleotide sequence ID" value="NZ_CP157743.1"/>
</dbReference>
<proteinExistence type="predicted"/>
<keyword evidence="1" id="KW-0732">Signal</keyword>
<gene>
    <name evidence="2" type="ORF">Q9L42_014970</name>
</gene>
<sequence>MFRIFSFISLILLSLPASAQMTRCTLTYSLQGWSFFYQEYRGSGVVSCRNGQRASVAIVSRGGGATLGKSEIDNGKGVISDVRSIEEVFGTYVYLNGHAGATRSAEGRVMTKGLVSLALSGFGRGFDLGVAIGAFSIKPR</sequence>
<feature type="chain" id="PRO_5044008959" evidence="1">
    <location>
        <begin position="20"/>
        <end position="140"/>
    </location>
</feature>
<dbReference type="AlphaFoldDB" id="A0AAU7NRS0"/>
<keyword evidence="3" id="KW-1185">Reference proteome</keyword>
<reference evidence="2 3" key="1">
    <citation type="journal article" date="2024" name="Microbiology">
        <title>Methylomarinum rosea sp. nov., a novel halophilic methanotrophic bacterium from the hypersaline Lake Elton.</title>
        <authorList>
            <person name="Suleimanov R.Z."/>
            <person name="Oshkin I.Y."/>
            <person name="Danilova O.V."/>
            <person name="Suzina N.E."/>
            <person name="Dedysh S.N."/>
        </authorList>
    </citation>
    <scope>NUCLEOTIDE SEQUENCE [LARGE SCALE GENOMIC DNA]</scope>
    <source>
        <strain evidence="2 3">Ch1-1</strain>
    </source>
</reference>
<protein>
    <submittedName>
        <fullName evidence="2">Uncharacterized protein</fullName>
    </submittedName>
</protein>
<evidence type="ECO:0000256" key="1">
    <source>
        <dbReference type="SAM" id="SignalP"/>
    </source>
</evidence>
<evidence type="ECO:0000313" key="2">
    <source>
        <dbReference type="EMBL" id="XBS19652.1"/>
    </source>
</evidence>
<evidence type="ECO:0000313" key="3">
    <source>
        <dbReference type="Proteomes" id="UP001225378"/>
    </source>
</evidence>
<accession>A0AAU7NRS0</accession>
<name>A0AAU7NRS0_9GAMM</name>
<dbReference type="KEGG" id="mech:Q9L42_014970"/>
<feature type="signal peptide" evidence="1">
    <location>
        <begin position="1"/>
        <end position="19"/>
    </location>
</feature>